<dbReference type="Gene3D" id="2.30.29.30">
    <property type="entry name" value="Pleckstrin-homology domain (PH domain)/Phosphotyrosine-binding domain (PTB)"/>
    <property type="match status" value="1"/>
</dbReference>
<dbReference type="FunFam" id="2.30.29.30:FF:000465">
    <property type="entry name" value="Adaptin ear-binding coat-associated protein 2"/>
    <property type="match status" value="1"/>
</dbReference>
<dbReference type="InterPro" id="IPR012466">
    <property type="entry name" value="NECAP_PHear"/>
</dbReference>
<reference evidence="5" key="3">
    <citation type="submission" date="2025-04" db="UniProtKB">
        <authorList>
            <consortium name="RefSeq"/>
        </authorList>
    </citation>
    <scope>IDENTIFICATION</scope>
    <source>
        <strain evidence="5">CBS 781.70</strain>
    </source>
</reference>
<protein>
    <submittedName>
        <fullName evidence="3 5">DUF1681-domain-containing protein</fullName>
    </submittedName>
</protein>
<dbReference type="GeneID" id="54420498"/>
<organism evidence="3">
    <name type="scientific">Eremomyces bilateralis CBS 781.70</name>
    <dbReference type="NCBI Taxonomy" id="1392243"/>
    <lineage>
        <taxon>Eukaryota</taxon>
        <taxon>Fungi</taxon>
        <taxon>Dikarya</taxon>
        <taxon>Ascomycota</taxon>
        <taxon>Pezizomycotina</taxon>
        <taxon>Dothideomycetes</taxon>
        <taxon>Dothideomycetes incertae sedis</taxon>
        <taxon>Eremomycetales</taxon>
        <taxon>Eremomycetaceae</taxon>
        <taxon>Eremomyces</taxon>
    </lineage>
</organism>
<proteinExistence type="predicted"/>
<feature type="region of interest" description="Disordered" evidence="1">
    <location>
        <begin position="158"/>
        <end position="271"/>
    </location>
</feature>
<accession>A0A6G1FX29</accession>
<dbReference type="EMBL" id="ML975166">
    <property type="protein sequence ID" value="KAF1810397.1"/>
    <property type="molecule type" value="Genomic_DNA"/>
</dbReference>
<dbReference type="SUPFAM" id="SSF50729">
    <property type="entry name" value="PH domain-like"/>
    <property type="match status" value="1"/>
</dbReference>
<evidence type="ECO:0000313" key="3">
    <source>
        <dbReference type="EMBL" id="KAF1810397.1"/>
    </source>
</evidence>
<dbReference type="GO" id="GO:0006897">
    <property type="term" value="P:endocytosis"/>
    <property type="evidence" value="ECO:0007669"/>
    <property type="project" value="InterPro"/>
</dbReference>
<sequence length="271" mass="29043">MSSAMNYTDPVTNRPLPPETIQRVLYIANAVHVYQIPPITSASGFKAASWTSNPKSHIFTARLRIIENSVPATARAPEKVAIYALLEDAKEATLFAACPYLHPSSIEQAQDSSRFFAVRVVGDGGMKATLGIGFEERPEAFDFSVALQDVRRQLDMDVAQGPGARGKASGRAAPSTAAEEKKDFSLKEGETITINLGNKTRTSSGQGFGSADAVQEQRALFSLAPPPTGGVNTGTQRSSWGPSSFPSPPKAPDKKEAEEFGFDDGEFGEFQ</sequence>
<feature type="compositionally biased region" description="Basic and acidic residues" evidence="1">
    <location>
        <begin position="178"/>
        <end position="190"/>
    </location>
</feature>
<dbReference type="GO" id="GO:0030125">
    <property type="term" value="C:clathrin vesicle coat"/>
    <property type="evidence" value="ECO:0007669"/>
    <property type="project" value="TreeGrafter"/>
</dbReference>
<evidence type="ECO:0000313" key="5">
    <source>
        <dbReference type="RefSeq" id="XP_033532028.1"/>
    </source>
</evidence>
<name>A0A6G1FX29_9PEZI</name>
<reference evidence="3 5" key="1">
    <citation type="submission" date="2020-01" db="EMBL/GenBank/DDBJ databases">
        <authorList>
            <consortium name="DOE Joint Genome Institute"/>
            <person name="Haridas S."/>
            <person name="Albert R."/>
            <person name="Binder M."/>
            <person name="Bloem J."/>
            <person name="Labutti K."/>
            <person name="Salamov A."/>
            <person name="Andreopoulos B."/>
            <person name="Baker S.E."/>
            <person name="Barry K."/>
            <person name="Bills G."/>
            <person name="Bluhm B.H."/>
            <person name="Cannon C."/>
            <person name="Castanera R."/>
            <person name="Culley D.E."/>
            <person name="Daum C."/>
            <person name="Ezra D."/>
            <person name="Gonzalez J.B."/>
            <person name="Henrissat B."/>
            <person name="Kuo A."/>
            <person name="Liang C."/>
            <person name="Lipzen A."/>
            <person name="Lutzoni F."/>
            <person name="Magnuson J."/>
            <person name="Mondo S."/>
            <person name="Nolan M."/>
            <person name="Ohm R."/>
            <person name="Pangilinan J."/>
            <person name="Park H.-J."/>
            <person name="Ramirez L."/>
            <person name="Alfaro M."/>
            <person name="Sun H."/>
            <person name="Tritt A."/>
            <person name="Yoshinaga Y."/>
            <person name="Zwiers L.-H."/>
            <person name="Turgeon B.G."/>
            <person name="Goodwin S.B."/>
            <person name="Spatafora J.W."/>
            <person name="Crous P.W."/>
            <person name="Grigoriev I.V."/>
        </authorList>
    </citation>
    <scope>NUCLEOTIDE SEQUENCE</scope>
    <source>
        <strain evidence="3 5">CBS 781.70</strain>
    </source>
</reference>
<reference evidence="5" key="2">
    <citation type="submission" date="2020-04" db="EMBL/GenBank/DDBJ databases">
        <authorList>
            <consortium name="NCBI Genome Project"/>
        </authorList>
    </citation>
    <scope>NUCLEOTIDE SEQUENCE</scope>
    <source>
        <strain evidence="5">CBS 781.70</strain>
    </source>
</reference>
<dbReference type="Proteomes" id="UP000504638">
    <property type="component" value="Unplaced"/>
</dbReference>
<evidence type="ECO:0000259" key="2">
    <source>
        <dbReference type="Pfam" id="PF07933"/>
    </source>
</evidence>
<dbReference type="Pfam" id="PF07933">
    <property type="entry name" value="DUF1681"/>
    <property type="match status" value="1"/>
</dbReference>
<dbReference type="RefSeq" id="XP_033532028.1">
    <property type="nucleotide sequence ID" value="XM_033679928.1"/>
</dbReference>
<dbReference type="PANTHER" id="PTHR12847">
    <property type="entry name" value="ATP-BINDING CASSETTE ABC TRANSPORTER-RELATED"/>
    <property type="match status" value="1"/>
</dbReference>
<evidence type="ECO:0000256" key="1">
    <source>
        <dbReference type="SAM" id="MobiDB-lite"/>
    </source>
</evidence>
<dbReference type="PANTHER" id="PTHR12847:SF9">
    <property type="entry name" value="NECAP-LIKE PROTEIN CG9132"/>
    <property type="match status" value="1"/>
</dbReference>
<feature type="compositionally biased region" description="Acidic residues" evidence="1">
    <location>
        <begin position="259"/>
        <end position="271"/>
    </location>
</feature>
<dbReference type="InterPro" id="IPR011993">
    <property type="entry name" value="PH-like_dom_sf"/>
</dbReference>
<dbReference type="AlphaFoldDB" id="A0A6G1FX29"/>
<evidence type="ECO:0000313" key="4">
    <source>
        <dbReference type="Proteomes" id="UP000504638"/>
    </source>
</evidence>
<keyword evidence="4" id="KW-1185">Reference proteome</keyword>
<feature type="compositionally biased region" description="Polar residues" evidence="1">
    <location>
        <begin position="192"/>
        <end position="205"/>
    </location>
</feature>
<feature type="domain" description="NECAP PHear" evidence="2">
    <location>
        <begin position="21"/>
        <end position="197"/>
    </location>
</feature>
<dbReference type="OrthoDB" id="10265489at2759"/>
<gene>
    <name evidence="3 5" type="ORF">P152DRAFT_460520</name>
</gene>